<keyword evidence="1" id="KW-0812">Transmembrane</keyword>
<feature type="transmembrane region" description="Helical" evidence="1">
    <location>
        <begin position="87"/>
        <end position="114"/>
    </location>
</feature>
<protein>
    <recommendedName>
        <fullName evidence="4">Dolichyl-phosphate-mannose-protein mannosyltransferase</fullName>
    </recommendedName>
</protein>
<gene>
    <name evidence="2" type="ORF">GCM10022236_35270</name>
</gene>
<feature type="transmembrane region" description="Helical" evidence="1">
    <location>
        <begin position="61"/>
        <end position="81"/>
    </location>
</feature>
<feature type="transmembrane region" description="Helical" evidence="1">
    <location>
        <begin position="561"/>
        <end position="583"/>
    </location>
</feature>
<feature type="transmembrane region" description="Helical" evidence="1">
    <location>
        <begin position="276"/>
        <end position="292"/>
    </location>
</feature>
<accession>A0ABP7ACY8</accession>
<feature type="transmembrane region" description="Helical" evidence="1">
    <location>
        <begin position="299"/>
        <end position="317"/>
    </location>
</feature>
<dbReference type="InterPro" id="IPR046062">
    <property type="entry name" value="DUF6020"/>
</dbReference>
<evidence type="ECO:0000313" key="3">
    <source>
        <dbReference type="Proteomes" id="UP001501490"/>
    </source>
</evidence>
<evidence type="ECO:0008006" key="4">
    <source>
        <dbReference type="Google" id="ProtNLM"/>
    </source>
</evidence>
<evidence type="ECO:0000313" key="2">
    <source>
        <dbReference type="EMBL" id="GAA3629814.1"/>
    </source>
</evidence>
<feature type="transmembrane region" description="Helical" evidence="1">
    <location>
        <begin position="535"/>
        <end position="554"/>
    </location>
</feature>
<name>A0ABP7ACY8_9ACTN</name>
<feature type="transmembrane region" description="Helical" evidence="1">
    <location>
        <begin position="149"/>
        <end position="167"/>
    </location>
</feature>
<dbReference type="Pfam" id="PF19484">
    <property type="entry name" value="DUF6020"/>
    <property type="match status" value="1"/>
</dbReference>
<feature type="transmembrane region" description="Helical" evidence="1">
    <location>
        <begin position="589"/>
        <end position="608"/>
    </location>
</feature>
<keyword evidence="1" id="KW-1133">Transmembrane helix</keyword>
<keyword evidence="3" id="KW-1185">Reference proteome</keyword>
<proteinExistence type="predicted"/>
<feature type="transmembrane region" description="Helical" evidence="1">
    <location>
        <begin position="252"/>
        <end position="270"/>
    </location>
</feature>
<feature type="transmembrane region" description="Helical" evidence="1">
    <location>
        <begin position="217"/>
        <end position="240"/>
    </location>
</feature>
<dbReference type="EMBL" id="BAABAB010000025">
    <property type="protein sequence ID" value="GAA3629814.1"/>
    <property type="molecule type" value="Genomic_DNA"/>
</dbReference>
<keyword evidence="1" id="KW-0472">Membrane</keyword>
<dbReference type="Proteomes" id="UP001501490">
    <property type="component" value="Unassembled WGS sequence"/>
</dbReference>
<organism evidence="2 3">
    <name type="scientific">Microlunatus ginsengisoli</name>
    <dbReference type="NCBI Taxonomy" id="363863"/>
    <lineage>
        <taxon>Bacteria</taxon>
        <taxon>Bacillati</taxon>
        <taxon>Actinomycetota</taxon>
        <taxon>Actinomycetes</taxon>
        <taxon>Propionibacteriales</taxon>
        <taxon>Propionibacteriaceae</taxon>
        <taxon>Microlunatus</taxon>
    </lineage>
</organism>
<evidence type="ECO:0000256" key="1">
    <source>
        <dbReference type="SAM" id="Phobius"/>
    </source>
</evidence>
<sequence>MFEGSRARLAATGLDTDSAAARWAGPGLSDTYRCAVLRPDPQPQPPHQAARLRRMLASTDVIAAVLALLFAGFFVVGGSFAATDSTIWFSASVGAALGSLLIVLLLAVVLYLPIRIGYRWLDRRWDSAADPDAAAAAQVIPMRRALRRWLLPSVGILLAGWIPWLLIHYPGSVDSDTITQLFQSLGLARRVDHHPWFDTAIFGWFWDLGRPFGSYNLGLFAFLLFQVVATAFAMALVLVYLARLGLPRGPRLVLTVFVAAFPTFAMSVAVMSKDTFAAIFWLPFFVLYVEALRTRGRFLMRPWIALGAVGVCIPLVLAKRPNVYVLVLCVVVLLLVVARGTRLRLLLGTGVVLVVTSVLWPHVVLPALGVAPGTGTDSLSIPLQQTARTVRQHGKDISPAQRAAIDRVLRYDGLAKAYVPRRSDSVKGRWDDEAPLSAKLAYFKVWLTQLLRYPGTYFAATANNTYEYFAPVSRLDFQSDLDLRRYIDFWVSRSFKGTTRAQVEEVALALRPPAALAPVRSAVNRATTTFTTGNLLASKALYCSWIPLLALGFALRRRNWFLALATVPLFLNLAILVAGPIALPRYMIPLIHGSVLMVGLLLVPIRWLPARLDPVAEGDRPAAVSDAHHPG</sequence>
<comment type="caution">
    <text evidence="2">The sequence shown here is derived from an EMBL/GenBank/DDBJ whole genome shotgun (WGS) entry which is preliminary data.</text>
</comment>
<feature type="transmembrane region" description="Helical" evidence="1">
    <location>
        <begin position="323"/>
        <end position="338"/>
    </location>
</feature>
<reference evidence="3" key="1">
    <citation type="journal article" date="2019" name="Int. J. Syst. Evol. Microbiol.">
        <title>The Global Catalogue of Microorganisms (GCM) 10K type strain sequencing project: providing services to taxonomists for standard genome sequencing and annotation.</title>
        <authorList>
            <consortium name="The Broad Institute Genomics Platform"/>
            <consortium name="The Broad Institute Genome Sequencing Center for Infectious Disease"/>
            <person name="Wu L."/>
            <person name="Ma J."/>
        </authorList>
    </citation>
    <scope>NUCLEOTIDE SEQUENCE [LARGE SCALE GENOMIC DNA]</scope>
    <source>
        <strain evidence="3">JCM 16929</strain>
    </source>
</reference>
<feature type="transmembrane region" description="Helical" evidence="1">
    <location>
        <begin position="345"/>
        <end position="363"/>
    </location>
</feature>